<protein>
    <submittedName>
        <fullName evidence="1">SRPBCC family protein</fullName>
    </submittedName>
</protein>
<reference evidence="1 2" key="1">
    <citation type="submission" date="2022-06" db="EMBL/GenBank/DDBJ databases">
        <title>Paraconexibacter antarcticus.</title>
        <authorList>
            <person name="Kim C.S."/>
        </authorList>
    </citation>
    <scope>NUCLEOTIDE SEQUENCE [LARGE SCALE GENOMIC DNA]</scope>
    <source>
        <strain evidence="1 2">02-257</strain>
    </source>
</reference>
<organism evidence="1 2">
    <name type="scientific">Paraconexibacter antarcticus</name>
    <dbReference type="NCBI Taxonomy" id="2949664"/>
    <lineage>
        <taxon>Bacteria</taxon>
        <taxon>Bacillati</taxon>
        <taxon>Actinomycetota</taxon>
        <taxon>Thermoleophilia</taxon>
        <taxon>Solirubrobacterales</taxon>
        <taxon>Paraconexibacteraceae</taxon>
        <taxon>Paraconexibacter</taxon>
    </lineage>
</organism>
<dbReference type="InterPro" id="IPR023393">
    <property type="entry name" value="START-like_dom_sf"/>
</dbReference>
<dbReference type="SUPFAM" id="SSF55961">
    <property type="entry name" value="Bet v1-like"/>
    <property type="match status" value="1"/>
</dbReference>
<evidence type="ECO:0000313" key="1">
    <source>
        <dbReference type="EMBL" id="UTI63574.1"/>
    </source>
</evidence>
<evidence type="ECO:0000313" key="2">
    <source>
        <dbReference type="Proteomes" id="UP001056035"/>
    </source>
</evidence>
<gene>
    <name evidence="1" type="ORF">NBH00_19800</name>
</gene>
<dbReference type="Gene3D" id="3.30.530.20">
    <property type="match status" value="1"/>
</dbReference>
<sequence length="144" mass="15574">MIELTQARTMPASPEEVAALVADLERWPEWFALHKGWSGEVPGPARKGLKFKHKVRVLGVAGDVTWEVVEVTPPERFVLKGKGPTRSSMGIDFGIAPRESGSEVGFTASVGGLALRPFEGMLKEWLGVRADRTLDSLHALLAAG</sequence>
<keyword evidence="2" id="KW-1185">Reference proteome</keyword>
<name>A0ABY5DPN0_9ACTN</name>
<accession>A0ABY5DPN0</accession>
<dbReference type="InterPro" id="IPR019587">
    <property type="entry name" value="Polyketide_cyclase/dehydratase"/>
</dbReference>
<proteinExistence type="predicted"/>
<dbReference type="Pfam" id="PF10604">
    <property type="entry name" value="Polyketide_cyc2"/>
    <property type="match status" value="1"/>
</dbReference>
<dbReference type="RefSeq" id="WP_254570299.1">
    <property type="nucleotide sequence ID" value="NZ_CP098502.1"/>
</dbReference>
<dbReference type="Proteomes" id="UP001056035">
    <property type="component" value="Chromosome"/>
</dbReference>
<dbReference type="EMBL" id="CP098502">
    <property type="protein sequence ID" value="UTI63574.1"/>
    <property type="molecule type" value="Genomic_DNA"/>
</dbReference>